<evidence type="ECO:0000256" key="1">
    <source>
        <dbReference type="ARBA" id="ARBA00005044"/>
    </source>
</evidence>
<dbReference type="PROSITE" id="PS00787">
    <property type="entry name" value="CHORISMATE_SYNTHASE_1"/>
    <property type="match status" value="1"/>
</dbReference>
<evidence type="ECO:0000313" key="11">
    <source>
        <dbReference type="Proteomes" id="UP000075391"/>
    </source>
</evidence>
<keyword evidence="6 7" id="KW-0456">Lyase</keyword>
<dbReference type="GO" id="GO:0009423">
    <property type="term" value="P:chorismate biosynthetic process"/>
    <property type="evidence" value="ECO:0007669"/>
    <property type="project" value="UniProtKB-UniRule"/>
</dbReference>
<keyword evidence="5 7" id="KW-0057">Aromatic amino acid biosynthesis</keyword>
<reference evidence="10 11" key="1">
    <citation type="submission" date="2016-03" db="EMBL/GenBank/DDBJ databases">
        <authorList>
            <person name="Ploux O."/>
        </authorList>
    </citation>
    <scope>NUCLEOTIDE SEQUENCE [LARGE SCALE GENOMIC DNA]</scope>
    <source>
        <strain evidence="10 11">BER2</strain>
    </source>
</reference>
<comment type="cofactor">
    <cofactor evidence="7 8">
        <name>FMNH2</name>
        <dbReference type="ChEBI" id="CHEBI:57618"/>
    </cofactor>
    <text evidence="7 8">Reduced FMN (FMNH(2)).</text>
</comment>
<feature type="binding site" evidence="7">
    <location>
        <begin position="295"/>
        <end position="299"/>
    </location>
    <ligand>
        <name>FMN</name>
        <dbReference type="ChEBI" id="CHEBI:58210"/>
    </ligand>
</feature>
<evidence type="ECO:0000256" key="3">
    <source>
        <dbReference type="ARBA" id="ARBA00013036"/>
    </source>
</evidence>
<evidence type="ECO:0000256" key="9">
    <source>
        <dbReference type="SAM" id="MobiDB-lite"/>
    </source>
</evidence>
<dbReference type="UniPathway" id="UPA00053">
    <property type="reaction ID" value="UER00090"/>
</dbReference>
<proteinExistence type="inferred from homology"/>
<dbReference type="RefSeq" id="WP_063242288.1">
    <property type="nucleotide sequence ID" value="NZ_LUKF01000001.1"/>
</dbReference>
<evidence type="ECO:0000256" key="8">
    <source>
        <dbReference type="RuleBase" id="RU000605"/>
    </source>
</evidence>
<comment type="catalytic activity">
    <reaction evidence="7 8">
        <text>5-O-(1-carboxyvinyl)-3-phosphoshikimate = chorismate + phosphate</text>
        <dbReference type="Rhea" id="RHEA:21020"/>
        <dbReference type="ChEBI" id="CHEBI:29748"/>
        <dbReference type="ChEBI" id="CHEBI:43474"/>
        <dbReference type="ChEBI" id="CHEBI:57701"/>
        <dbReference type="EC" id="4.2.3.5"/>
    </reaction>
</comment>
<dbReference type="SUPFAM" id="SSF103263">
    <property type="entry name" value="Chorismate synthase, AroC"/>
    <property type="match status" value="1"/>
</dbReference>
<dbReference type="NCBIfam" id="TIGR00033">
    <property type="entry name" value="aroC"/>
    <property type="match status" value="1"/>
</dbReference>
<feature type="binding site" evidence="7">
    <location>
        <begin position="128"/>
        <end position="130"/>
    </location>
    <ligand>
        <name>FMN</name>
        <dbReference type="ChEBI" id="CHEBI:58210"/>
    </ligand>
</feature>
<name>A0A150WVN7_BDEBC</name>
<dbReference type="InterPro" id="IPR000453">
    <property type="entry name" value="Chorismate_synth"/>
</dbReference>
<keyword evidence="7" id="KW-0521">NADP</keyword>
<dbReference type="InterPro" id="IPR020541">
    <property type="entry name" value="Chorismate_synthase_CS"/>
</dbReference>
<dbReference type="CDD" id="cd07304">
    <property type="entry name" value="Chorismate_synthase"/>
    <property type="match status" value="1"/>
</dbReference>
<dbReference type="PANTHER" id="PTHR21085:SF0">
    <property type="entry name" value="CHORISMATE SYNTHASE"/>
    <property type="match status" value="1"/>
</dbReference>
<evidence type="ECO:0000256" key="4">
    <source>
        <dbReference type="ARBA" id="ARBA00022605"/>
    </source>
</evidence>
<accession>A0A150WVN7</accession>
<dbReference type="PROSITE" id="PS00788">
    <property type="entry name" value="CHORISMATE_SYNTHASE_2"/>
    <property type="match status" value="1"/>
</dbReference>
<keyword evidence="4 7" id="KW-0028">Amino-acid biosynthesis</keyword>
<dbReference type="HAMAP" id="MF_00300">
    <property type="entry name" value="Chorismate_synth"/>
    <property type="match status" value="1"/>
</dbReference>
<comment type="similarity">
    <text evidence="2 7 8">Belongs to the chorismate synthase family.</text>
</comment>
<feature type="binding site" evidence="7">
    <location>
        <position position="308"/>
    </location>
    <ligand>
        <name>FMN</name>
        <dbReference type="ChEBI" id="CHEBI:58210"/>
    </ligand>
</feature>
<evidence type="ECO:0000256" key="2">
    <source>
        <dbReference type="ARBA" id="ARBA00008014"/>
    </source>
</evidence>
<dbReference type="GO" id="GO:0010181">
    <property type="term" value="F:FMN binding"/>
    <property type="evidence" value="ECO:0007669"/>
    <property type="project" value="TreeGrafter"/>
</dbReference>
<dbReference type="PIRSF" id="PIRSF001456">
    <property type="entry name" value="Chorismate_synth"/>
    <property type="match status" value="1"/>
</dbReference>
<evidence type="ECO:0000256" key="6">
    <source>
        <dbReference type="ARBA" id="ARBA00023239"/>
    </source>
</evidence>
<dbReference type="GO" id="GO:0005829">
    <property type="term" value="C:cytosol"/>
    <property type="evidence" value="ECO:0007669"/>
    <property type="project" value="TreeGrafter"/>
</dbReference>
<sequence>MSASQFGSRFVITSFGESHGTALGVVIDGCPAGVRFDSEILKKELERRRPGHHGSGQIVSGRQEADAPEVLSGVFEEKTLGTPIAIIVRNQDARSQDYKEIKNSPRAGHADDMWRNKFGHSDHRGGGRSSGRETVSRVMAGAVAQMLLKETSPKTRVMGYASQIGPFSLTPDERVQVPSKNIDSFQARFPSNRDVEVAELLKSAQESGDSYGGVAEILIENPPAYLGQPVFHKLKSDLAQAFLSVGATNGFELGLGFESAEVKGTEFHQGTQEAYGGIRGGISTGESILLKVSFKPTSSILDVAKKGRHDPCIVTRAIPVLEAMTWLVLADHWLWSKTDRI</sequence>
<feature type="region of interest" description="Disordered" evidence="9">
    <location>
        <begin position="103"/>
        <end position="134"/>
    </location>
</feature>
<dbReference type="GO" id="GO:0009073">
    <property type="term" value="P:aromatic amino acid family biosynthetic process"/>
    <property type="evidence" value="ECO:0007669"/>
    <property type="project" value="UniProtKB-KW"/>
</dbReference>
<evidence type="ECO:0000256" key="5">
    <source>
        <dbReference type="ARBA" id="ARBA00023141"/>
    </source>
</evidence>
<dbReference type="AlphaFoldDB" id="A0A150WVN7"/>
<feature type="binding site" evidence="7">
    <location>
        <position position="48"/>
    </location>
    <ligand>
        <name>NADP(+)</name>
        <dbReference type="ChEBI" id="CHEBI:58349"/>
    </ligand>
</feature>
<dbReference type="PROSITE" id="PS00789">
    <property type="entry name" value="CHORISMATE_SYNTHASE_3"/>
    <property type="match status" value="1"/>
</dbReference>
<comment type="pathway">
    <text evidence="1 7 8">Metabolic intermediate biosynthesis; chorismate biosynthesis; chorismate from D-erythrose 4-phosphate and phosphoenolpyruvate: step 7/7.</text>
</comment>
<dbReference type="Pfam" id="PF01264">
    <property type="entry name" value="Chorismate_synt"/>
    <property type="match status" value="1"/>
</dbReference>
<feature type="binding site" evidence="7">
    <location>
        <position position="280"/>
    </location>
    <ligand>
        <name>FMN</name>
        <dbReference type="ChEBI" id="CHEBI:58210"/>
    </ligand>
</feature>
<dbReference type="Proteomes" id="UP000075391">
    <property type="component" value="Unassembled WGS sequence"/>
</dbReference>
<protein>
    <recommendedName>
        <fullName evidence="3 7">Chorismate synthase</fullName>
        <shortName evidence="7">CS</shortName>
        <ecNumber evidence="3 7">4.2.3.5</ecNumber>
    </recommendedName>
    <alternativeName>
        <fullName evidence="7">5-enolpyruvylshikimate-3-phosphate phospholyase</fullName>
    </alternativeName>
</protein>
<dbReference type="GO" id="GO:0008652">
    <property type="term" value="P:amino acid biosynthetic process"/>
    <property type="evidence" value="ECO:0007669"/>
    <property type="project" value="UniProtKB-KW"/>
</dbReference>
<comment type="caution">
    <text evidence="7">Lacks conserved residue(s) required for the propagation of feature annotation.</text>
</comment>
<evidence type="ECO:0000313" key="10">
    <source>
        <dbReference type="EMBL" id="KYG70504.1"/>
    </source>
</evidence>
<comment type="caution">
    <text evidence="10">The sequence shown here is derived from an EMBL/GenBank/DDBJ whole genome shotgun (WGS) entry which is preliminary data.</text>
</comment>
<dbReference type="OrthoDB" id="5289708at2"/>
<dbReference type="Gene3D" id="3.60.150.10">
    <property type="entry name" value="Chorismate synthase AroC"/>
    <property type="match status" value="1"/>
</dbReference>
<evidence type="ECO:0000256" key="7">
    <source>
        <dbReference type="HAMAP-Rule" id="MF_00300"/>
    </source>
</evidence>
<keyword evidence="7" id="KW-0288">FMN</keyword>
<organism evidence="10 11">
    <name type="scientific">Bdellovibrio bacteriovorus</name>
    <dbReference type="NCBI Taxonomy" id="959"/>
    <lineage>
        <taxon>Bacteria</taxon>
        <taxon>Pseudomonadati</taxon>
        <taxon>Bdellovibrionota</taxon>
        <taxon>Bdellovibrionia</taxon>
        <taxon>Bdellovibrionales</taxon>
        <taxon>Pseudobdellovibrionaceae</taxon>
        <taxon>Bdellovibrio</taxon>
    </lineage>
</organism>
<keyword evidence="7" id="KW-0285">Flavoprotein</keyword>
<dbReference type="NCBIfam" id="NF003793">
    <property type="entry name" value="PRK05382.1"/>
    <property type="match status" value="1"/>
</dbReference>
<gene>
    <name evidence="7" type="primary">aroC</name>
    <name evidence="10" type="ORF">AZI85_00730</name>
</gene>
<comment type="subunit">
    <text evidence="7">Homotetramer.</text>
</comment>
<keyword evidence="7" id="KW-0274">FAD</keyword>
<dbReference type="EC" id="4.2.3.5" evidence="3 7"/>
<dbReference type="GO" id="GO:0004107">
    <property type="term" value="F:chorismate synthase activity"/>
    <property type="evidence" value="ECO:0007669"/>
    <property type="project" value="UniProtKB-UniRule"/>
</dbReference>
<comment type="function">
    <text evidence="7">Catalyzes the anti-1,4-elimination of the C-3 phosphate and the C-6 proR hydrogen from 5-enolpyruvylshikimate-3-phosphate (EPSP) to yield chorismate, which is the branch point compound that serves as the starting substrate for the three terminal pathways of aromatic amino acid biosynthesis. This reaction introduces a second double bond into the aromatic ring system.</text>
</comment>
<dbReference type="EMBL" id="LUKF01000001">
    <property type="protein sequence ID" value="KYG70504.1"/>
    <property type="molecule type" value="Genomic_DNA"/>
</dbReference>
<dbReference type="InterPro" id="IPR035904">
    <property type="entry name" value="Chorismate_synth_AroC_sf"/>
</dbReference>
<dbReference type="PANTHER" id="PTHR21085">
    <property type="entry name" value="CHORISMATE SYNTHASE"/>
    <property type="match status" value="1"/>
</dbReference>